<keyword evidence="4" id="KW-1185">Reference proteome</keyword>
<reference evidence="3 4" key="1">
    <citation type="submission" date="2021-04" db="EMBL/GenBank/DDBJ databases">
        <authorList>
            <person name="Bliznina A."/>
        </authorList>
    </citation>
    <scope>NUCLEOTIDE SEQUENCE [LARGE SCALE GENOMIC DNA]</scope>
</reference>
<keyword evidence="2" id="KW-0472">Membrane</keyword>
<feature type="compositionally biased region" description="Polar residues" evidence="1">
    <location>
        <begin position="331"/>
        <end position="345"/>
    </location>
</feature>
<evidence type="ECO:0000313" key="4">
    <source>
        <dbReference type="Proteomes" id="UP001158576"/>
    </source>
</evidence>
<feature type="transmembrane region" description="Helical" evidence="2">
    <location>
        <begin position="469"/>
        <end position="485"/>
    </location>
</feature>
<gene>
    <name evidence="3" type="ORF">OKIOD_LOCUS7761</name>
</gene>
<proteinExistence type="predicted"/>
<accession>A0ABN7SPN2</accession>
<evidence type="ECO:0000256" key="1">
    <source>
        <dbReference type="SAM" id="MobiDB-lite"/>
    </source>
</evidence>
<organism evidence="3 4">
    <name type="scientific">Oikopleura dioica</name>
    <name type="common">Tunicate</name>
    <dbReference type="NCBI Taxonomy" id="34765"/>
    <lineage>
        <taxon>Eukaryota</taxon>
        <taxon>Metazoa</taxon>
        <taxon>Chordata</taxon>
        <taxon>Tunicata</taxon>
        <taxon>Appendicularia</taxon>
        <taxon>Copelata</taxon>
        <taxon>Oikopleuridae</taxon>
        <taxon>Oikopleura</taxon>
    </lineage>
</organism>
<evidence type="ECO:0000256" key="2">
    <source>
        <dbReference type="SAM" id="Phobius"/>
    </source>
</evidence>
<protein>
    <submittedName>
        <fullName evidence="3">Oidioi.mRNA.OKI2018_I69.XSR.g16203.t1.cds</fullName>
    </submittedName>
</protein>
<evidence type="ECO:0000313" key="3">
    <source>
        <dbReference type="EMBL" id="CAG5099048.1"/>
    </source>
</evidence>
<dbReference type="Proteomes" id="UP001158576">
    <property type="component" value="Chromosome XSR"/>
</dbReference>
<sequence>MAQPSRDELAAARTLILSYLSNSVTHDIATYASKEYAALQASNELDDFDEISSVGQHVSDEYDFSEDFIDQQRSKFEQAEELTWKSFENIMDDVIQELTHAHGLSVFLAIVESINVPANELDDLVDLAVWYAACRFASIAKESGWNSFLERENTSVQETNLRNLPDLNIGESITISQFEVATSSMPTESIIFEENLTPVNTQPPSELIDTDKTPVQSYSDRIPTLEELEKGHSEYHQFDINPDHFRLQSANTDTESISEQSSCERLSASPVVVSPVGTETPVYIASQPESVDLDSNDSSLDASLINELIDSLKGEATRATEDEEEEEIAFNRSNTQQTIKGSMSSDPIGMKGKMQSSSEAEFSNSERSPFPNSILEEACARVKAQEEDSVGGITLQSDSKEENLDADDEDNAIPARREINIGKLDFPEGFCDTPRPSPTNLLKKLAEDAKKKEEESIILPEPQLRKPNYFLLAGAAALSIAAIYLKTSR</sequence>
<feature type="compositionally biased region" description="Polar residues" evidence="1">
    <location>
        <begin position="354"/>
        <end position="370"/>
    </location>
</feature>
<feature type="region of interest" description="Disordered" evidence="1">
    <location>
        <begin position="330"/>
        <end position="370"/>
    </location>
</feature>
<keyword evidence="2" id="KW-1133">Transmembrane helix</keyword>
<name>A0ABN7SPN2_OIKDI</name>
<keyword evidence="2" id="KW-0812">Transmembrane</keyword>
<dbReference type="EMBL" id="OU015569">
    <property type="protein sequence ID" value="CAG5099048.1"/>
    <property type="molecule type" value="Genomic_DNA"/>
</dbReference>